<dbReference type="Proteomes" id="UP000509302">
    <property type="component" value="Chromosome"/>
</dbReference>
<accession>A0A7H9APL1</accession>
<dbReference type="PROSITE" id="PS51257">
    <property type="entry name" value="PROKAR_LIPOPROTEIN"/>
    <property type="match status" value="1"/>
</dbReference>
<gene>
    <name evidence="2" type="ORF">HYG79_08645</name>
</gene>
<feature type="chain" id="PRO_5028885974" description="Carboxypeptidase regulatory-like domain-containing protein" evidence="1">
    <location>
        <begin position="22"/>
        <end position="717"/>
    </location>
</feature>
<keyword evidence="3" id="KW-1185">Reference proteome</keyword>
<evidence type="ECO:0000256" key="1">
    <source>
        <dbReference type="SAM" id="SignalP"/>
    </source>
</evidence>
<dbReference type="AlphaFoldDB" id="A0A7H9APL1"/>
<evidence type="ECO:0008006" key="4">
    <source>
        <dbReference type="Google" id="ProtNLM"/>
    </source>
</evidence>
<dbReference type="RefSeq" id="WP_179241700.1">
    <property type="nucleotide sequence ID" value="NZ_CP058595.1"/>
</dbReference>
<sequence>MLNRILLLVFFSFFSCSYAQKSNEIFGYVVIQNSKTNTGNLEYVPNVSISSNNGYFKPQLTDSNGYFKLIFSNDYDRTKVKLQIEKEGYEVVNLKELEASSIIGNKESIKIVLCKQSELERNRLIYYGLAKEFISIARHRKIYKEGIYRKQLVLDSLNSSLYLNENLLQKVFNIDITAQKLAKEWANQNLDDKSSEYKKAFGLIKKGLFQEAIRILDEIDFKNRLKINQQFIDSENRRIKSSVDKIILSKKRQRSDIKQLVERGELKMLNHDLYGAIADLELALTYDDTNLELILSLAFAYQENNNKNCLNLYHKVYKLTNDMFTKTVVSHNVGVFHLSRGALTLAYPYLLKAEKEREKLYLNGRAKSNYLETLVALARLYYLDPDISAIEAQTPLLKLIAIIDSEKNPSKHRIELLTQAEIEFANLCLMRGDLINAEKSYNKVDSMLKNNMNSIVRAVASFRIASYELRIIKDTVKARYRLEKSIIEYEESVDGIYNLYDNPIKTETEIGYINETLSNMYVLLANCYRETKQKNLVNLCYSRAALLSLYINDKNKKTLRLLLNFIPIMLEVNSHYLSEGDKENSEYNLKQMFLVLNKLKKDNFLLDLNYLYINVKLADYFTAANEFEKAMKLLDNNIKIIEKYFNKNPDKFGFDYILSAIDYGTTYLKLNNKTEYQKSTSLLTLKKSKKHLKYCEFENKYISDLKQNVDILIKEIK</sequence>
<feature type="signal peptide" evidence="1">
    <location>
        <begin position="1"/>
        <end position="21"/>
    </location>
</feature>
<proteinExistence type="predicted"/>
<dbReference type="InterPro" id="IPR011990">
    <property type="entry name" value="TPR-like_helical_dom_sf"/>
</dbReference>
<protein>
    <recommendedName>
        <fullName evidence="4">Carboxypeptidase regulatory-like domain-containing protein</fullName>
    </recommendedName>
</protein>
<evidence type="ECO:0000313" key="3">
    <source>
        <dbReference type="Proteomes" id="UP000509302"/>
    </source>
</evidence>
<dbReference type="SUPFAM" id="SSF48452">
    <property type="entry name" value="TPR-like"/>
    <property type="match status" value="1"/>
</dbReference>
<reference evidence="2 3" key="1">
    <citation type="journal article" date="2006" name="Int. J. Syst. Evol. Microbiol.">
        <title>Costertonia aggregata gen. nov., sp. nov., a mesophilic marine bacterium of the family Flavobacteriaceae, isolated from a mature biofilm.</title>
        <authorList>
            <person name="Kwon K.K."/>
            <person name="Lee Y.K."/>
            <person name="Lee H.K."/>
        </authorList>
    </citation>
    <scope>NUCLEOTIDE SEQUENCE [LARGE SCALE GENOMIC DNA]</scope>
    <source>
        <strain evidence="2 3">KCCM 42265</strain>
    </source>
</reference>
<name>A0A7H9APL1_9FLAO</name>
<keyword evidence="1" id="KW-0732">Signal</keyword>
<dbReference type="Gene3D" id="1.25.40.10">
    <property type="entry name" value="Tetratricopeptide repeat domain"/>
    <property type="match status" value="1"/>
</dbReference>
<evidence type="ECO:0000313" key="2">
    <source>
        <dbReference type="EMBL" id="QLG45411.1"/>
    </source>
</evidence>
<dbReference type="KEGG" id="cagg:HYG79_08645"/>
<organism evidence="2 3">
    <name type="scientific">Costertonia aggregata</name>
    <dbReference type="NCBI Taxonomy" id="343403"/>
    <lineage>
        <taxon>Bacteria</taxon>
        <taxon>Pseudomonadati</taxon>
        <taxon>Bacteroidota</taxon>
        <taxon>Flavobacteriia</taxon>
        <taxon>Flavobacteriales</taxon>
        <taxon>Flavobacteriaceae</taxon>
        <taxon>Costertonia</taxon>
    </lineage>
</organism>
<dbReference type="EMBL" id="CP058595">
    <property type="protein sequence ID" value="QLG45411.1"/>
    <property type="molecule type" value="Genomic_DNA"/>
</dbReference>